<feature type="compositionally biased region" description="Basic residues" evidence="1">
    <location>
        <begin position="50"/>
        <end position="64"/>
    </location>
</feature>
<evidence type="ECO:0000313" key="2">
    <source>
        <dbReference type="EMBL" id="GBP29795.1"/>
    </source>
</evidence>
<proteinExistence type="predicted"/>
<comment type="caution">
    <text evidence="2">The sequence shown here is derived from an EMBL/GenBank/DDBJ whole genome shotgun (WGS) entry which is preliminary data.</text>
</comment>
<sequence>MQPMKCALNSKRASLRKKDSSTLDTAQSKAGTDAGPLAEGRRGMADVKKTQLRRVSGHAPRRAAAHPAYAQIEGPD</sequence>
<feature type="region of interest" description="Disordered" evidence="1">
    <location>
        <begin position="1"/>
        <end position="76"/>
    </location>
</feature>
<evidence type="ECO:0000313" key="3">
    <source>
        <dbReference type="Proteomes" id="UP000299102"/>
    </source>
</evidence>
<keyword evidence="3" id="KW-1185">Reference proteome</keyword>
<gene>
    <name evidence="2" type="ORF">EVAR_94635_1</name>
</gene>
<protein>
    <submittedName>
        <fullName evidence="2">Uncharacterized protein</fullName>
    </submittedName>
</protein>
<name>A0A4C1UTN6_EUMVA</name>
<dbReference type="AlphaFoldDB" id="A0A4C1UTN6"/>
<accession>A0A4C1UTN6</accession>
<reference evidence="2 3" key="1">
    <citation type="journal article" date="2019" name="Commun. Biol.">
        <title>The bagworm genome reveals a unique fibroin gene that provides high tensile strength.</title>
        <authorList>
            <person name="Kono N."/>
            <person name="Nakamura H."/>
            <person name="Ohtoshi R."/>
            <person name="Tomita M."/>
            <person name="Numata K."/>
            <person name="Arakawa K."/>
        </authorList>
    </citation>
    <scope>NUCLEOTIDE SEQUENCE [LARGE SCALE GENOMIC DNA]</scope>
</reference>
<dbReference type="Proteomes" id="UP000299102">
    <property type="component" value="Unassembled WGS sequence"/>
</dbReference>
<dbReference type="EMBL" id="BGZK01000224">
    <property type="protein sequence ID" value="GBP29795.1"/>
    <property type="molecule type" value="Genomic_DNA"/>
</dbReference>
<feature type="compositionally biased region" description="Basic and acidic residues" evidence="1">
    <location>
        <begin position="39"/>
        <end position="49"/>
    </location>
</feature>
<organism evidence="2 3">
    <name type="scientific">Eumeta variegata</name>
    <name type="common">Bagworm moth</name>
    <name type="synonym">Eumeta japonica</name>
    <dbReference type="NCBI Taxonomy" id="151549"/>
    <lineage>
        <taxon>Eukaryota</taxon>
        <taxon>Metazoa</taxon>
        <taxon>Ecdysozoa</taxon>
        <taxon>Arthropoda</taxon>
        <taxon>Hexapoda</taxon>
        <taxon>Insecta</taxon>
        <taxon>Pterygota</taxon>
        <taxon>Neoptera</taxon>
        <taxon>Endopterygota</taxon>
        <taxon>Lepidoptera</taxon>
        <taxon>Glossata</taxon>
        <taxon>Ditrysia</taxon>
        <taxon>Tineoidea</taxon>
        <taxon>Psychidae</taxon>
        <taxon>Oiketicinae</taxon>
        <taxon>Eumeta</taxon>
    </lineage>
</organism>
<evidence type="ECO:0000256" key="1">
    <source>
        <dbReference type="SAM" id="MobiDB-lite"/>
    </source>
</evidence>